<evidence type="ECO:0000313" key="1">
    <source>
        <dbReference type="EMBL" id="QEU97447.1"/>
    </source>
</evidence>
<proteinExistence type="predicted"/>
<accession>A0A5J6GQ99</accession>
<dbReference type="EMBL" id="CP023699">
    <property type="protein sequence ID" value="QEU97447.1"/>
    <property type="molecule type" value="Genomic_DNA"/>
</dbReference>
<name>A0A5J6GQ99_STRKN</name>
<sequence length="95" mass="10408">MVPVLALRVLALDFPDLPAPTMHISSIYPERLELSLHDDLGAFEPWRVALGIERAAVDFHTQGDGKTWVLQAHADYAGATVRLLAFGAALTQEEL</sequence>
<dbReference type="AlphaFoldDB" id="A0A5J6GQ99"/>
<dbReference type="Proteomes" id="UP000325529">
    <property type="component" value="Chromosome"/>
</dbReference>
<keyword evidence="2" id="KW-1185">Reference proteome</keyword>
<organism evidence="1 2">
    <name type="scientific">Streptomyces kanamyceticus</name>
    <dbReference type="NCBI Taxonomy" id="1967"/>
    <lineage>
        <taxon>Bacteria</taxon>
        <taxon>Bacillati</taxon>
        <taxon>Actinomycetota</taxon>
        <taxon>Actinomycetes</taxon>
        <taxon>Kitasatosporales</taxon>
        <taxon>Streptomycetaceae</taxon>
        <taxon>Streptomyces</taxon>
    </lineage>
</organism>
<dbReference type="OrthoDB" id="3855658at2"/>
<gene>
    <name evidence="1" type="ORF">CP970_19860</name>
</gene>
<reference evidence="1 2" key="1">
    <citation type="submission" date="2017-09" db="EMBL/GenBank/DDBJ databases">
        <authorList>
            <person name="Lee N."/>
            <person name="Cho B.-K."/>
        </authorList>
    </citation>
    <scope>NUCLEOTIDE SEQUENCE [LARGE SCALE GENOMIC DNA]</scope>
    <source>
        <strain evidence="1 2">ATCC 12853</strain>
    </source>
</reference>
<protein>
    <submittedName>
        <fullName evidence="1">Uncharacterized protein</fullName>
    </submittedName>
</protein>
<dbReference type="KEGG" id="ska:CP970_19860"/>
<evidence type="ECO:0000313" key="2">
    <source>
        <dbReference type="Proteomes" id="UP000325529"/>
    </source>
</evidence>